<keyword evidence="1" id="KW-1133">Transmembrane helix</keyword>
<keyword evidence="1" id="KW-0472">Membrane</keyword>
<protein>
    <submittedName>
        <fullName evidence="2">Uncharacterized protein</fullName>
    </submittedName>
</protein>
<organism evidence="2 3">
    <name type="scientific">Sphingobacterium athyrii</name>
    <dbReference type="NCBI Taxonomy" id="2152717"/>
    <lineage>
        <taxon>Bacteria</taxon>
        <taxon>Pseudomonadati</taxon>
        <taxon>Bacteroidota</taxon>
        <taxon>Sphingobacteriia</taxon>
        <taxon>Sphingobacteriales</taxon>
        <taxon>Sphingobacteriaceae</taxon>
        <taxon>Sphingobacterium</taxon>
    </lineage>
</organism>
<proteinExistence type="predicted"/>
<dbReference type="Proteomes" id="UP000250831">
    <property type="component" value="Unassembled WGS sequence"/>
</dbReference>
<sequence length="334" mass="37756">MRDGIKRKHRTMDYWFNYNKLIKMKKILTVIICFFAGMIFFGSCTPENYTLGDIDVTSTQLAEGKAYTVEHDANNPNIVYLTSLMDPKYTPLWEHPQGRSQEKKVTLKMPFPGEYTIKFGVETRGGIVYGEPVSFKIDQMYAEFISDETWTLLTGGAGEEKTWYLDLDADGISRYFKGPLYFYGTGDWWGTINKTGEPLNSDSWSWEPDWKSNSWLMPAGDYGSMTFDLKGGANVNVKHAMLGKVQKGTFNIDTEKKTMRMTGASPLHGKPQDGIVVDWGDVRIMSLTQNTMQLAVLRDPVLSNDGAAMLTFNFISKAYKESLTENGAETNNDK</sequence>
<evidence type="ECO:0000313" key="2">
    <source>
        <dbReference type="EMBL" id="PUV24239.1"/>
    </source>
</evidence>
<keyword evidence="3" id="KW-1185">Reference proteome</keyword>
<accession>A0A363NTZ2</accession>
<evidence type="ECO:0000256" key="1">
    <source>
        <dbReference type="SAM" id="Phobius"/>
    </source>
</evidence>
<feature type="transmembrane region" description="Helical" evidence="1">
    <location>
        <begin position="27"/>
        <end position="43"/>
    </location>
</feature>
<name>A0A363NTZ2_9SPHI</name>
<dbReference type="AlphaFoldDB" id="A0A363NTZ2"/>
<gene>
    <name evidence="2" type="ORF">DCO56_12845</name>
</gene>
<keyword evidence="1" id="KW-0812">Transmembrane</keyword>
<evidence type="ECO:0000313" key="3">
    <source>
        <dbReference type="Proteomes" id="UP000250831"/>
    </source>
</evidence>
<dbReference type="EMBL" id="QCXX01000003">
    <property type="protein sequence ID" value="PUV24239.1"/>
    <property type="molecule type" value="Genomic_DNA"/>
</dbReference>
<comment type="caution">
    <text evidence="2">The sequence shown here is derived from an EMBL/GenBank/DDBJ whole genome shotgun (WGS) entry which is preliminary data.</text>
</comment>
<reference evidence="2 3" key="1">
    <citation type="submission" date="2018-04" db="EMBL/GenBank/DDBJ databases">
        <title>Sphingobacterium sp. M46 Genome.</title>
        <authorList>
            <person name="Cheng J."/>
            <person name="Li Y."/>
        </authorList>
    </citation>
    <scope>NUCLEOTIDE SEQUENCE [LARGE SCALE GENOMIC DNA]</scope>
    <source>
        <strain evidence="2 3">M46</strain>
    </source>
</reference>